<protein>
    <submittedName>
        <fullName evidence="2">Type II secretory pathway component</fullName>
    </submittedName>
</protein>
<keyword evidence="1" id="KW-1133">Transmembrane helix</keyword>
<dbReference type="OrthoDB" id="6238374at2"/>
<feature type="transmembrane region" description="Helical" evidence="1">
    <location>
        <begin position="15"/>
        <end position="36"/>
    </location>
</feature>
<keyword evidence="1" id="KW-0472">Membrane</keyword>
<comment type="caution">
    <text evidence="2">The sequence shown here is derived from an EMBL/GenBank/DDBJ whole genome shotgun (WGS) entry which is preliminary data.</text>
</comment>
<accession>A0A432XNH4</accession>
<dbReference type="AlphaFoldDB" id="A0A432XNH4"/>
<sequence length="156" mass="16772">MCPRTALTLPTRQRGAALVIAIFVIVVLALIGLTVVKLIRDSSDSTITEVYGTRTEAAARSAAEVFLTQLFPLTSNTANSSLCPARVNSVPQSLVLQQNLNAVGLDRCTINVYCDRLSLTAPYAGDHYRILAQAQCNAGDFVFSRQLLLEASDGID</sequence>
<evidence type="ECO:0000256" key="1">
    <source>
        <dbReference type="SAM" id="Phobius"/>
    </source>
</evidence>
<dbReference type="EMBL" id="PIPT01000002">
    <property type="protein sequence ID" value="RUO50233.1"/>
    <property type="molecule type" value="Genomic_DNA"/>
</dbReference>
<dbReference type="RefSeq" id="WP_126833122.1">
    <property type="nucleotide sequence ID" value="NZ_PIPT01000002.1"/>
</dbReference>
<evidence type="ECO:0000313" key="2">
    <source>
        <dbReference type="EMBL" id="RUO50233.1"/>
    </source>
</evidence>
<reference evidence="3" key="1">
    <citation type="journal article" date="2018" name="Front. Microbiol.">
        <title>Genome-Based Analysis Reveals the Taxonomy and Diversity of the Family Idiomarinaceae.</title>
        <authorList>
            <person name="Liu Y."/>
            <person name="Lai Q."/>
            <person name="Shao Z."/>
        </authorList>
    </citation>
    <scope>NUCLEOTIDE SEQUENCE [LARGE SCALE GENOMIC DNA]</scope>
    <source>
        <strain evidence="3">SW15</strain>
    </source>
</reference>
<dbReference type="Proteomes" id="UP000286678">
    <property type="component" value="Unassembled WGS sequence"/>
</dbReference>
<evidence type="ECO:0000313" key="3">
    <source>
        <dbReference type="Proteomes" id="UP000286678"/>
    </source>
</evidence>
<organism evidence="2 3">
    <name type="scientific">Pseudidiomarina aquimaris</name>
    <dbReference type="NCBI Taxonomy" id="641841"/>
    <lineage>
        <taxon>Bacteria</taxon>
        <taxon>Pseudomonadati</taxon>
        <taxon>Pseudomonadota</taxon>
        <taxon>Gammaproteobacteria</taxon>
        <taxon>Alteromonadales</taxon>
        <taxon>Idiomarinaceae</taxon>
        <taxon>Pseudidiomarina</taxon>
    </lineage>
</organism>
<proteinExistence type="predicted"/>
<gene>
    <name evidence="2" type="ORF">CWE21_03710</name>
</gene>
<keyword evidence="1" id="KW-0812">Transmembrane</keyword>
<keyword evidence="3" id="KW-1185">Reference proteome</keyword>
<name>A0A432XNH4_9GAMM</name>